<proteinExistence type="predicted"/>
<organism evidence="3 4">
    <name type="scientific">Chryseobacterium aquifrigidense</name>
    <dbReference type="NCBI Taxonomy" id="558021"/>
    <lineage>
        <taxon>Bacteria</taxon>
        <taxon>Pseudomonadati</taxon>
        <taxon>Bacteroidota</taxon>
        <taxon>Flavobacteriia</taxon>
        <taxon>Flavobacteriales</taxon>
        <taxon>Weeksellaceae</taxon>
        <taxon>Chryseobacterium group</taxon>
        <taxon>Chryseobacterium</taxon>
    </lineage>
</organism>
<feature type="domain" description="Secretion system C-terminal sorting" evidence="2">
    <location>
        <begin position="46"/>
        <end position="108"/>
    </location>
</feature>
<evidence type="ECO:0000259" key="2">
    <source>
        <dbReference type="Pfam" id="PF18962"/>
    </source>
</evidence>
<protein>
    <submittedName>
        <fullName evidence="3">Putative secreted protein (Por secretion system target)</fullName>
    </submittedName>
</protein>
<sequence length="109" mass="11968">MVNNYLLKGSMIAANEISGTLSMYEVATPATLGTGEIKAKQATFNIFPNPVNKGNTLYFNRKQDYELYDMSGKLIGKEKNALTINTANLSTGVYLVKTSEGQIKRVIVK</sequence>
<dbReference type="EMBL" id="VFPD01000001">
    <property type="protein sequence ID" value="TQM22792.1"/>
    <property type="molecule type" value="Genomic_DNA"/>
</dbReference>
<reference evidence="3 4" key="1">
    <citation type="submission" date="2019-06" db="EMBL/GenBank/DDBJ databases">
        <title>Sorghum-associated microbial communities from plants grown in Nebraska, USA.</title>
        <authorList>
            <person name="Schachtman D."/>
        </authorList>
    </citation>
    <scope>NUCLEOTIDE SEQUENCE [LARGE SCALE GENOMIC DNA]</scope>
    <source>
        <strain evidence="3 4">110</strain>
    </source>
</reference>
<gene>
    <name evidence="3" type="ORF">FB551_2513</name>
</gene>
<name>A0A543EMK7_9FLAO</name>
<accession>A0A543EMK7</accession>
<evidence type="ECO:0000313" key="3">
    <source>
        <dbReference type="EMBL" id="TQM22792.1"/>
    </source>
</evidence>
<evidence type="ECO:0000256" key="1">
    <source>
        <dbReference type="ARBA" id="ARBA00022729"/>
    </source>
</evidence>
<keyword evidence="4" id="KW-1185">Reference proteome</keyword>
<evidence type="ECO:0000313" key="4">
    <source>
        <dbReference type="Proteomes" id="UP000316437"/>
    </source>
</evidence>
<dbReference type="InterPro" id="IPR026444">
    <property type="entry name" value="Secre_tail"/>
</dbReference>
<dbReference type="Pfam" id="PF18962">
    <property type="entry name" value="Por_Secre_tail"/>
    <property type="match status" value="1"/>
</dbReference>
<dbReference type="AlphaFoldDB" id="A0A543EMK7"/>
<keyword evidence="1" id="KW-0732">Signal</keyword>
<dbReference type="Proteomes" id="UP000316437">
    <property type="component" value="Unassembled WGS sequence"/>
</dbReference>
<dbReference type="NCBIfam" id="TIGR04183">
    <property type="entry name" value="Por_Secre_tail"/>
    <property type="match status" value="1"/>
</dbReference>
<comment type="caution">
    <text evidence="3">The sequence shown here is derived from an EMBL/GenBank/DDBJ whole genome shotgun (WGS) entry which is preliminary data.</text>
</comment>
<dbReference type="RefSeq" id="WP_226798682.1">
    <property type="nucleotide sequence ID" value="NZ_VFPD01000001.1"/>
</dbReference>